<dbReference type="EMBL" id="SEYY01020445">
    <property type="protein sequence ID" value="KAB7497308.1"/>
    <property type="molecule type" value="Genomic_DNA"/>
</dbReference>
<gene>
    <name evidence="7" type="primary">Orct_12</name>
    <name evidence="7" type="ORF">Anas_07931</name>
</gene>
<accession>A0A5N5STR4</accession>
<evidence type="ECO:0000256" key="5">
    <source>
        <dbReference type="SAM" id="Phobius"/>
    </source>
</evidence>
<feature type="domain" description="Major facilitator superfamily (MFS) profile" evidence="6">
    <location>
        <begin position="189"/>
        <end position="437"/>
    </location>
</feature>
<evidence type="ECO:0000256" key="4">
    <source>
        <dbReference type="ARBA" id="ARBA00023136"/>
    </source>
</evidence>
<dbReference type="Pfam" id="PF00083">
    <property type="entry name" value="Sugar_tr"/>
    <property type="match status" value="1"/>
</dbReference>
<evidence type="ECO:0000256" key="1">
    <source>
        <dbReference type="ARBA" id="ARBA00004141"/>
    </source>
</evidence>
<dbReference type="OrthoDB" id="6894481at2759"/>
<evidence type="ECO:0000256" key="3">
    <source>
        <dbReference type="ARBA" id="ARBA00022989"/>
    </source>
</evidence>
<protein>
    <submittedName>
        <fullName evidence="7">Organic cation transporter protein</fullName>
    </submittedName>
</protein>
<evidence type="ECO:0000259" key="6">
    <source>
        <dbReference type="PROSITE" id="PS50850"/>
    </source>
</evidence>
<dbReference type="PANTHER" id="PTHR24064">
    <property type="entry name" value="SOLUTE CARRIER FAMILY 22 MEMBER"/>
    <property type="match status" value="1"/>
</dbReference>
<feature type="transmembrane region" description="Helical" evidence="5">
    <location>
        <begin position="248"/>
        <end position="269"/>
    </location>
</feature>
<dbReference type="SUPFAM" id="SSF103473">
    <property type="entry name" value="MFS general substrate transporter"/>
    <property type="match status" value="1"/>
</dbReference>
<evidence type="ECO:0000256" key="2">
    <source>
        <dbReference type="ARBA" id="ARBA00022692"/>
    </source>
</evidence>
<keyword evidence="3 5" id="KW-1133">Transmembrane helix</keyword>
<keyword evidence="8" id="KW-1185">Reference proteome</keyword>
<feature type="transmembrane region" description="Helical" evidence="5">
    <location>
        <begin position="301"/>
        <end position="324"/>
    </location>
</feature>
<keyword evidence="2 5" id="KW-0812">Transmembrane</keyword>
<dbReference type="Proteomes" id="UP000326759">
    <property type="component" value="Unassembled WGS sequence"/>
</dbReference>
<dbReference type="AlphaFoldDB" id="A0A5N5STR4"/>
<dbReference type="InterPro" id="IPR036259">
    <property type="entry name" value="MFS_trans_sf"/>
</dbReference>
<evidence type="ECO:0000313" key="8">
    <source>
        <dbReference type="Proteomes" id="UP000326759"/>
    </source>
</evidence>
<feature type="transmembrane region" description="Helical" evidence="5">
    <location>
        <begin position="336"/>
        <end position="359"/>
    </location>
</feature>
<keyword evidence="4 5" id="KW-0472">Membrane</keyword>
<comment type="subcellular location">
    <subcellularLocation>
        <location evidence="1">Membrane</location>
        <topology evidence="1">Multi-pass membrane protein</topology>
    </subcellularLocation>
</comment>
<organism evidence="7 8">
    <name type="scientific">Armadillidium nasatum</name>
    <dbReference type="NCBI Taxonomy" id="96803"/>
    <lineage>
        <taxon>Eukaryota</taxon>
        <taxon>Metazoa</taxon>
        <taxon>Ecdysozoa</taxon>
        <taxon>Arthropoda</taxon>
        <taxon>Crustacea</taxon>
        <taxon>Multicrustacea</taxon>
        <taxon>Malacostraca</taxon>
        <taxon>Eumalacostraca</taxon>
        <taxon>Peracarida</taxon>
        <taxon>Isopoda</taxon>
        <taxon>Oniscidea</taxon>
        <taxon>Crinocheta</taxon>
        <taxon>Armadillidiidae</taxon>
        <taxon>Armadillidium</taxon>
    </lineage>
</organism>
<dbReference type="InterPro" id="IPR020846">
    <property type="entry name" value="MFS_dom"/>
</dbReference>
<feature type="transmembrane region" description="Helical" evidence="5">
    <location>
        <begin position="365"/>
        <end position="384"/>
    </location>
</feature>
<reference evidence="7 8" key="1">
    <citation type="journal article" date="2019" name="PLoS Biol.">
        <title>Sex chromosomes control vertical transmission of feminizing Wolbachia symbionts in an isopod.</title>
        <authorList>
            <person name="Becking T."/>
            <person name="Chebbi M.A."/>
            <person name="Giraud I."/>
            <person name="Moumen B."/>
            <person name="Laverre T."/>
            <person name="Caubet Y."/>
            <person name="Peccoud J."/>
            <person name="Gilbert C."/>
            <person name="Cordaux R."/>
        </authorList>
    </citation>
    <scope>NUCLEOTIDE SEQUENCE [LARGE SCALE GENOMIC DNA]</scope>
    <source>
        <strain evidence="7">ANa2</strain>
        <tissue evidence="7">Whole body excluding digestive tract and cuticle</tissue>
    </source>
</reference>
<dbReference type="PROSITE" id="PS50850">
    <property type="entry name" value="MFS"/>
    <property type="match status" value="1"/>
</dbReference>
<name>A0A5N5STR4_9CRUS</name>
<proteinExistence type="predicted"/>
<feature type="transmembrane region" description="Helical" evidence="5">
    <location>
        <begin position="219"/>
        <end position="236"/>
    </location>
</feature>
<feature type="transmembrane region" description="Helical" evidence="5">
    <location>
        <begin position="276"/>
        <end position="295"/>
    </location>
</feature>
<feature type="transmembrane region" description="Helical" evidence="5">
    <location>
        <begin position="20"/>
        <end position="41"/>
    </location>
</feature>
<dbReference type="InterPro" id="IPR005828">
    <property type="entry name" value="MFS_sugar_transport-like"/>
</dbReference>
<comment type="caution">
    <text evidence="7">The sequence shown here is derived from an EMBL/GenBank/DDBJ whole genome shotgun (WGS) entry which is preliminary data.</text>
</comment>
<evidence type="ECO:0000313" key="7">
    <source>
        <dbReference type="EMBL" id="KAB7497308.1"/>
    </source>
</evidence>
<dbReference type="GO" id="GO:0016020">
    <property type="term" value="C:membrane"/>
    <property type="evidence" value="ECO:0007669"/>
    <property type="project" value="UniProtKB-SubCell"/>
</dbReference>
<dbReference type="Gene3D" id="1.20.1250.20">
    <property type="entry name" value="MFS general substrate transporter like domains"/>
    <property type="match status" value="1"/>
</dbReference>
<sequence>MADIERMYDNLGGFKSYQVKMYLLCCFVVFINGMCIMTDTFSIHSDEYRCYVPGCDVDESSSSEEFLNFTTPFGKEKNKYDSCHLFARFEVANESVGNCSEEMFNQNQITNCSKWVFDATVFTSTVVSTIFNGCGSHWMFSSSVRYRFFPESVRWLISKNKINEAIKLVDEAAEANKLPSPSYLLEDLLKNPIAEDGFVDKREKSVFNIFKSPNMRKRSLILFFCWIVCTLSYYGLSRNAGNLSGNLFLNYISLMIIEIPSYIVSYFLLDKIGRKGTLIVVFILAGIASLVSGLLPLRFELLIVITSLLGKFGIAAAFGCIFVYTAELYPTEYRGIGVGACSSFARIGGILAPLAASLSKFYRPLPLLIFGVLSFISGLLIFLLPETLGYDLPQTLEECENFGRNNENKSAIKFNCCLPLKREQGETEMKAEDTSQK</sequence>
<dbReference type="GO" id="GO:0022857">
    <property type="term" value="F:transmembrane transporter activity"/>
    <property type="evidence" value="ECO:0007669"/>
    <property type="project" value="InterPro"/>
</dbReference>